<dbReference type="Gene3D" id="1.10.260.40">
    <property type="entry name" value="lambda repressor-like DNA-binding domains"/>
    <property type="match status" value="1"/>
</dbReference>
<dbReference type="CDD" id="cd00093">
    <property type="entry name" value="HTH_XRE"/>
    <property type="match status" value="1"/>
</dbReference>
<comment type="caution">
    <text evidence="2">The sequence shown here is derived from an EMBL/GenBank/DDBJ whole genome shotgun (WGS) entry which is preliminary data.</text>
</comment>
<accession>A0A7X0P9C4</accession>
<feature type="domain" description="HTH cro/C1-type" evidence="1">
    <location>
        <begin position="17"/>
        <end position="69"/>
    </location>
</feature>
<dbReference type="InterPro" id="IPR010982">
    <property type="entry name" value="Lambda_DNA-bd_dom_sf"/>
</dbReference>
<dbReference type="RefSeq" id="WP_184854922.1">
    <property type="nucleotide sequence ID" value="NZ_JACHLK010000001.1"/>
</dbReference>
<dbReference type="Pfam" id="PF13560">
    <property type="entry name" value="HTH_31"/>
    <property type="match status" value="1"/>
</dbReference>
<dbReference type="InterPro" id="IPR001387">
    <property type="entry name" value="Cro/C1-type_HTH"/>
</dbReference>
<evidence type="ECO:0000313" key="2">
    <source>
        <dbReference type="EMBL" id="MBB6557464.1"/>
    </source>
</evidence>
<organism evidence="2 3">
    <name type="scientific">Acidovorax soli</name>
    <dbReference type="NCBI Taxonomy" id="592050"/>
    <lineage>
        <taxon>Bacteria</taxon>
        <taxon>Pseudomonadati</taxon>
        <taxon>Pseudomonadota</taxon>
        <taxon>Betaproteobacteria</taxon>
        <taxon>Burkholderiales</taxon>
        <taxon>Comamonadaceae</taxon>
        <taxon>Acidovorax</taxon>
    </lineage>
</organism>
<dbReference type="Proteomes" id="UP000575083">
    <property type="component" value="Unassembled WGS sequence"/>
</dbReference>
<proteinExistence type="predicted"/>
<reference evidence="2 3" key="1">
    <citation type="submission" date="2020-08" db="EMBL/GenBank/DDBJ databases">
        <title>Functional genomics of gut bacteria from endangered species of beetles.</title>
        <authorList>
            <person name="Carlos-Shanley C."/>
        </authorList>
    </citation>
    <scope>NUCLEOTIDE SEQUENCE [LARGE SCALE GENOMIC DNA]</scope>
    <source>
        <strain evidence="2 3">S00198</strain>
    </source>
</reference>
<evidence type="ECO:0000259" key="1">
    <source>
        <dbReference type="PROSITE" id="PS50943"/>
    </source>
</evidence>
<dbReference type="GO" id="GO:0003677">
    <property type="term" value="F:DNA binding"/>
    <property type="evidence" value="ECO:0007669"/>
    <property type="project" value="InterPro"/>
</dbReference>
<dbReference type="PROSITE" id="PS50943">
    <property type="entry name" value="HTH_CROC1"/>
    <property type="match status" value="1"/>
</dbReference>
<protein>
    <submittedName>
        <fullName evidence="2">Transcriptional regulator with XRE-family HTH domain</fullName>
    </submittedName>
</protein>
<dbReference type="SUPFAM" id="SSF47413">
    <property type="entry name" value="lambda repressor-like DNA-binding domains"/>
    <property type="match status" value="1"/>
</dbReference>
<dbReference type="SMART" id="SM00530">
    <property type="entry name" value="HTH_XRE"/>
    <property type="match status" value="1"/>
</dbReference>
<keyword evidence="3" id="KW-1185">Reference proteome</keyword>
<dbReference type="EMBL" id="JACHLK010000001">
    <property type="protein sequence ID" value="MBB6557464.1"/>
    <property type="molecule type" value="Genomic_DNA"/>
</dbReference>
<dbReference type="AlphaFoldDB" id="A0A7X0P9C4"/>
<gene>
    <name evidence="2" type="ORF">HNP48_000128</name>
</gene>
<name>A0A7X0P9C4_9BURK</name>
<sequence length="105" mass="11821">MSSKKKFTSEVNFGRALQQLRDARGVTQEDLLPRSSRRSVGRIEHGAQVPSFRTIDRLAEGLDIHPLTLIVLAYCQTSSSTAVNQLFEAVKSDLIELVHDKDRNR</sequence>
<evidence type="ECO:0000313" key="3">
    <source>
        <dbReference type="Proteomes" id="UP000575083"/>
    </source>
</evidence>